<evidence type="ECO:0000256" key="6">
    <source>
        <dbReference type="ARBA" id="ARBA00023157"/>
    </source>
</evidence>
<dbReference type="Proteomes" id="UP001162164">
    <property type="component" value="Unassembled WGS sequence"/>
</dbReference>
<name>A0ABQ9K414_9CUCU</name>
<keyword evidence="10" id="KW-1185">Reference proteome</keyword>
<dbReference type="EMBL" id="JAPWTJ010000028">
    <property type="protein sequence ID" value="KAJ8984752.1"/>
    <property type="molecule type" value="Genomic_DNA"/>
</dbReference>
<evidence type="ECO:0000313" key="9">
    <source>
        <dbReference type="EMBL" id="KAJ8984752.1"/>
    </source>
</evidence>
<reference evidence="9" key="1">
    <citation type="journal article" date="2023" name="Insect Mol. Biol.">
        <title>Genome sequencing provides insights into the evolution of gene families encoding plant cell wall-degrading enzymes in longhorned beetles.</title>
        <authorList>
            <person name="Shin N.R."/>
            <person name="Okamura Y."/>
            <person name="Kirsch R."/>
            <person name="Pauchet Y."/>
        </authorList>
    </citation>
    <scope>NUCLEOTIDE SEQUENCE</scope>
    <source>
        <strain evidence="9">MMC_N1</strain>
    </source>
</reference>
<feature type="chain" id="PRO_5046104719" description="acid phosphatase" evidence="8">
    <location>
        <begin position="20"/>
        <end position="752"/>
    </location>
</feature>
<gene>
    <name evidence="9" type="ORF">NQ317_005017</name>
</gene>
<evidence type="ECO:0000256" key="1">
    <source>
        <dbReference type="ARBA" id="ARBA00000032"/>
    </source>
</evidence>
<evidence type="ECO:0000256" key="8">
    <source>
        <dbReference type="SAM" id="SignalP"/>
    </source>
</evidence>
<evidence type="ECO:0000256" key="7">
    <source>
        <dbReference type="ARBA" id="ARBA00023180"/>
    </source>
</evidence>
<dbReference type="InterPro" id="IPR029033">
    <property type="entry name" value="His_PPase_superfam"/>
</dbReference>
<dbReference type="InterPro" id="IPR050645">
    <property type="entry name" value="Histidine_acid_phosphatase"/>
</dbReference>
<comment type="similarity">
    <text evidence="2">Belongs to the histidine acid phosphatase family.</text>
</comment>
<dbReference type="InterPro" id="IPR000560">
    <property type="entry name" value="His_Pase_clade-2"/>
</dbReference>
<feature type="signal peptide" evidence="8">
    <location>
        <begin position="1"/>
        <end position="19"/>
    </location>
</feature>
<evidence type="ECO:0000256" key="4">
    <source>
        <dbReference type="ARBA" id="ARBA00022729"/>
    </source>
</evidence>
<organism evidence="9 10">
    <name type="scientific">Molorchus minor</name>
    <dbReference type="NCBI Taxonomy" id="1323400"/>
    <lineage>
        <taxon>Eukaryota</taxon>
        <taxon>Metazoa</taxon>
        <taxon>Ecdysozoa</taxon>
        <taxon>Arthropoda</taxon>
        <taxon>Hexapoda</taxon>
        <taxon>Insecta</taxon>
        <taxon>Pterygota</taxon>
        <taxon>Neoptera</taxon>
        <taxon>Endopterygota</taxon>
        <taxon>Coleoptera</taxon>
        <taxon>Polyphaga</taxon>
        <taxon>Cucujiformia</taxon>
        <taxon>Chrysomeloidea</taxon>
        <taxon>Cerambycidae</taxon>
        <taxon>Lamiinae</taxon>
        <taxon>Monochamini</taxon>
        <taxon>Molorchus</taxon>
    </lineage>
</organism>
<sequence>MTRLLVGFALVLVATLVECRVKRHSEESLELVHVIFRHGDRTPDKSAIYKNDPYANVTYYPVGYGQLTNAGKRKEYKIGKALRRRYNKFLSNFTLDTVDSRCTDYNRTKMSLQLVLASLFPPTGEHVWQKKLNWQPVPFNYWPLEDDHVLGDTLKNCPKYKQEFFDYLLSSEAKGLYENFTRLHEYLEEHTGQKLNSKLFAALYFTLTTEHENGYKMPDWAAKVYPYIKHLAIMDYNVSTATPKLKRLASGFLMQKIIDDTIAKAREEKYKETKVFLYSAHESNVAQMLRFLGIFYSHVPPYGSYLTFEVHNLNGERGFKIFYQDYSSDKPKKYKLPDCGSFLPSRQVPEPLQASTSQVREKLFADAHGQVHFKASGIADLHLTIRYLFDVNMTSQSKYFEGILTCSSKFFRHGARTPELKYSYPNDPHKSDAFLPMGHGQLTNYGKRQAYKLGRNLRKRYDAFLGSIYYPEIVMARSTDFDRTKMSLLLALAGLFTPAPSQEWDKDLHWMPIPTTYDRDDLDYTLKRPNSYCPKYANELEKVLHSEKVAALLEKHKPTMEYISESTGKPVETLSDVFGVFQTLTAERWMNLTLPEWSKKVFPHEITELAASQAYFENSNRILRKLNGGRCLKMVIDNMIAKSRDSLAPKRRKMYLYSGHENNVINVLAALDLFQVHIPNYSAAVILELHHLEDQNEWAVKVIYSKNVDGEPEIQRLEGCEVLCPLKKFLKITEAIIPRNFTQECESSVYLH</sequence>
<keyword evidence="5" id="KW-0378">Hydrolase</keyword>
<comment type="catalytic activity">
    <reaction evidence="1">
        <text>a phosphate monoester + H2O = an alcohol + phosphate</text>
        <dbReference type="Rhea" id="RHEA:15017"/>
        <dbReference type="ChEBI" id="CHEBI:15377"/>
        <dbReference type="ChEBI" id="CHEBI:30879"/>
        <dbReference type="ChEBI" id="CHEBI:43474"/>
        <dbReference type="ChEBI" id="CHEBI:67140"/>
        <dbReference type="EC" id="3.1.3.2"/>
    </reaction>
</comment>
<comment type="caution">
    <text evidence="9">The sequence shown here is derived from an EMBL/GenBank/DDBJ whole genome shotgun (WGS) entry which is preliminary data.</text>
</comment>
<evidence type="ECO:0000256" key="5">
    <source>
        <dbReference type="ARBA" id="ARBA00022801"/>
    </source>
</evidence>
<keyword evidence="7" id="KW-0325">Glycoprotein</keyword>
<dbReference type="PANTHER" id="PTHR11567">
    <property type="entry name" value="ACID PHOSPHATASE-RELATED"/>
    <property type="match status" value="1"/>
</dbReference>
<dbReference type="Pfam" id="PF00328">
    <property type="entry name" value="His_Phos_2"/>
    <property type="match status" value="2"/>
</dbReference>
<dbReference type="PROSITE" id="PS00616">
    <property type="entry name" value="HIS_ACID_PHOSPHAT_1"/>
    <property type="match status" value="1"/>
</dbReference>
<dbReference type="InterPro" id="IPR033379">
    <property type="entry name" value="Acid_Pase_AS"/>
</dbReference>
<evidence type="ECO:0000313" key="10">
    <source>
        <dbReference type="Proteomes" id="UP001162164"/>
    </source>
</evidence>
<accession>A0ABQ9K414</accession>
<dbReference type="CDD" id="cd07061">
    <property type="entry name" value="HP_HAP_like"/>
    <property type="match status" value="2"/>
</dbReference>
<keyword evidence="4 8" id="KW-0732">Signal</keyword>
<dbReference type="SUPFAM" id="SSF53254">
    <property type="entry name" value="Phosphoglycerate mutase-like"/>
    <property type="match status" value="2"/>
</dbReference>
<evidence type="ECO:0000256" key="2">
    <source>
        <dbReference type="ARBA" id="ARBA00005375"/>
    </source>
</evidence>
<evidence type="ECO:0000256" key="3">
    <source>
        <dbReference type="ARBA" id="ARBA00012646"/>
    </source>
</evidence>
<dbReference type="EC" id="3.1.3.2" evidence="3"/>
<dbReference type="Gene3D" id="3.40.50.1240">
    <property type="entry name" value="Phosphoglycerate mutase-like"/>
    <property type="match status" value="2"/>
</dbReference>
<proteinExistence type="inferred from homology"/>
<keyword evidence="6" id="KW-1015">Disulfide bond</keyword>
<dbReference type="PANTHER" id="PTHR11567:SF211">
    <property type="entry name" value="PROSTATIC ACID PHOSPHATASE"/>
    <property type="match status" value="1"/>
</dbReference>
<protein>
    <recommendedName>
        <fullName evidence="3">acid phosphatase</fullName>
        <ecNumber evidence="3">3.1.3.2</ecNumber>
    </recommendedName>
</protein>